<protein>
    <submittedName>
        <fullName evidence="2">2-polyprenyl-6-methoxyphenol hydroxylase-like FAD-dependent oxidoreductase</fullName>
    </submittedName>
</protein>
<evidence type="ECO:0000313" key="2">
    <source>
        <dbReference type="EMBL" id="NYH87832.1"/>
    </source>
</evidence>
<dbReference type="Proteomes" id="UP000579605">
    <property type="component" value="Unassembled WGS sequence"/>
</dbReference>
<organism evidence="2 3">
    <name type="scientific">Actinopolymorpha rutila</name>
    <dbReference type="NCBI Taxonomy" id="446787"/>
    <lineage>
        <taxon>Bacteria</taxon>
        <taxon>Bacillati</taxon>
        <taxon>Actinomycetota</taxon>
        <taxon>Actinomycetes</taxon>
        <taxon>Propionibacteriales</taxon>
        <taxon>Actinopolymorphaceae</taxon>
        <taxon>Actinopolymorpha</taxon>
    </lineage>
</organism>
<gene>
    <name evidence="2" type="ORF">F4554_000470</name>
</gene>
<dbReference type="InterPro" id="IPR036188">
    <property type="entry name" value="FAD/NAD-bd_sf"/>
</dbReference>
<keyword evidence="3" id="KW-1185">Reference proteome</keyword>
<feature type="domain" description="FAD-binding" evidence="1">
    <location>
        <begin position="5"/>
        <end position="321"/>
    </location>
</feature>
<accession>A0A852Z7I6</accession>
<dbReference type="RefSeq" id="WP_179785840.1">
    <property type="nucleotide sequence ID" value="NZ_BAAARR010000015.1"/>
</dbReference>
<dbReference type="Pfam" id="PF01494">
    <property type="entry name" value="FAD_binding_3"/>
    <property type="match status" value="1"/>
</dbReference>
<dbReference type="EMBL" id="JACBZH010000001">
    <property type="protein sequence ID" value="NYH87832.1"/>
    <property type="molecule type" value="Genomic_DNA"/>
</dbReference>
<name>A0A852Z7I6_9ACTN</name>
<sequence>MSNRTVLVSGASIAGPAAAYWLRRAGYSPTVVERAPAPRPGGQAVDLRGAGRTVITRMGLMERARTLGLDQRGLALVDRRGRITARMPADSFGGEGIVSEIEILRGDLAELLYDATLPDTEYLFDDTITDLREDGDGVLVTFERAAPRRFDLVVGADGLHSTVRALAFGPEERYVRPLGCYTAWFTVTDDIALDGWYLMHNAPGGLVASARPGRLPGEVKAGLSFRSEPLSYDRRDVRGQQDVLASRFARVGWEVPRLLAGMRACTDFAFDSIGQVHLDHWSRGRVVLLGDAGYCPTPLTGLGTSVALVGAYVLAGELAAADGDHVTAFARYEDRIRSYVTSAQELPPGGVSGYAPMSAPAIWARGLSMRWMTRWPMRPVIARQFAKAADIELPEYAFASVG</sequence>
<dbReference type="SUPFAM" id="SSF51905">
    <property type="entry name" value="FAD/NAD(P)-binding domain"/>
    <property type="match status" value="1"/>
</dbReference>
<dbReference type="Gene3D" id="3.30.9.10">
    <property type="entry name" value="D-Amino Acid Oxidase, subunit A, domain 2"/>
    <property type="match status" value="1"/>
</dbReference>
<dbReference type="GO" id="GO:0071949">
    <property type="term" value="F:FAD binding"/>
    <property type="evidence" value="ECO:0007669"/>
    <property type="project" value="InterPro"/>
</dbReference>
<evidence type="ECO:0000313" key="3">
    <source>
        <dbReference type="Proteomes" id="UP000579605"/>
    </source>
</evidence>
<dbReference type="Gene3D" id="3.50.50.60">
    <property type="entry name" value="FAD/NAD(P)-binding domain"/>
    <property type="match status" value="1"/>
</dbReference>
<dbReference type="PRINTS" id="PR00420">
    <property type="entry name" value="RNGMNOXGNASE"/>
</dbReference>
<dbReference type="InterPro" id="IPR051704">
    <property type="entry name" value="FAD_aromatic-hydroxylase"/>
</dbReference>
<proteinExistence type="predicted"/>
<dbReference type="AlphaFoldDB" id="A0A852Z7I6"/>
<dbReference type="InterPro" id="IPR002938">
    <property type="entry name" value="FAD-bd"/>
</dbReference>
<comment type="caution">
    <text evidence="2">The sequence shown here is derived from an EMBL/GenBank/DDBJ whole genome shotgun (WGS) entry which is preliminary data.</text>
</comment>
<dbReference type="PANTHER" id="PTHR46865">
    <property type="entry name" value="OXIDOREDUCTASE-RELATED"/>
    <property type="match status" value="1"/>
</dbReference>
<evidence type="ECO:0000259" key="1">
    <source>
        <dbReference type="Pfam" id="PF01494"/>
    </source>
</evidence>
<reference evidence="2 3" key="1">
    <citation type="submission" date="2020-07" db="EMBL/GenBank/DDBJ databases">
        <title>Sequencing the genomes of 1000 actinobacteria strains.</title>
        <authorList>
            <person name="Klenk H.-P."/>
        </authorList>
    </citation>
    <scope>NUCLEOTIDE SEQUENCE [LARGE SCALE GENOMIC DNA]</scope>
    <source>
        <strain evidence="2 3">DSM 18448</strain>
    </source>
</reference>
<dbReference type="PANTHER" id="PTHR46865:SF2">
    <property type="entry name" value="MONOOXYGENASE"/>
    <property type="match status" value="1"/>
</dbReference>